<evidence type="ECO:0000259" key="6">
    <source>
        <dbReference type="Pfam" id="PF04335"/>
    </source>
</evidence>
<keyword evidence="4 5" id="KW-0472">Membrane</keyword>
<feature type="transmembrane region" description="Helical" evidence="5">
    <location>
        <begin position="44"/>
        <end position="64"/>
    </location>
</feature>
<keyword evidence="3 5" id="KW-1133">Transmembrane helix</keyword>
<dbReference type="Pfam" id="PF04335">
    <property type="entry name" value="VirB8"/>
    <property type="match status" value="1"/>
</dbReference>
<evidence type="ECO:0000256" key="4">
    <source>
        <dbReference type="ARBA" id="ARBA00023136"/>
    </source>
</evidence>
<evidence type="ECO:0000256" key="3">
    <source>
        <dbReference type="ARBA" id="ARBA00022989"/>
    </source>
</evidence>
<sequence>MFKRKPKPQESEITTVPGTVSEAAQRTFYERGSGISLDRNHWRVATFGLTAAVLLCAVAIFRMLPLVRVQAVLVHESKSGELVAQPVDDRAFSPNQAAIAYALNDWAQNLMTVNATIQDELVGKALAMTAGTGQDQVKAFYQVNNPVSILHKNPEFLRTYHYLSINFINANAALVRFQTTDRQAPGANPVSEIFDMTVSFAITPPKTVNQAVQNPAGVYVTSFNLNQESAK</sequence>
<dbReference type="EMBL" id="CABQ01000240">
    <property type="protein sequence ID" value="CBI08570.1"/>
    <property type="molecule type" value="Genomic_DNA"/>
</dbReference>
<protein>
    <recommendedName>
        <fullName evidence="6">Bacterial virulence protein VirB8 domain-containing protein</fullName>
    </recommendedName>
</protein>
<feature type="domain" description="Bacterial virulence protein VirB8" evidence="6">
    <location>
        <begin position="25"/>
        <end position="228"/>
    </location>
</feature>
<dbReference type="GO" id="GO:0016020">
    <property type="term" value="C:membrane"/>
    <property type="evidence" value="ECO:0007669"/>
    <property type="project" value="UniProtKB-SubCell"/>
</dbReference>
<reference evidence="7" key="1">
    <citation type="submission" date="2009-10" db="EMBL/GenBank/DDBJ databases">
        <title>Diversity of trophic interactions inside an arsenic-rich microbial ecosystem.</title>
        <authorList>
            <person name="Bertin P.N."/>
            <person name="Heinrich-Salmeron A."/>
            <person name="Pelletier E."/>
            <person name="Goulhen-Chollet F."/>
            <person name="Arsene-Ploetze F."/>
            <person name="Gallien S."/>
            <person name="Calteau A."/>
            <person name="Vallenet D."/>
            <person name="Casiot C."/>
            <person name="Chane-Woon-Ming B."/>
            <person name="Giloteaux L."/>
            <person name="Barakat M."/>
            <person name="Bonnefoy V."/>
            <person name="Bruneel O."/>
            <person name="Chandler M."/>
            <person name="Cleiss J."/>
            <person name="Duran R."/>
            <person name="Elbaz-Poulichet F."/>
            <person name="Fonknechten N."/>
            <person name="Lauga B."/>
            <person name="Mornico D."/>
            <person name="Ortet P."/>
            <person name="Schaeffer C."/>
            <person name="Siguier P."/>
            <person name="Alexander Thil Smith A."/>
            <person name="Van Dorsselaer A."/>
            <person name="Weissenbach J."/>
            <person name="Medigue C."/>
            <person name="Le Paslier D."/>
        </authorList>
    </citation>
    <scope>NUCLEOTIDE SEQUENCE</scope>
</reference>
<gene>
    <name evidence="7" type="ORF">CARN6_2052</name>
</gene>
<proteinExistence type="predicted"/>
<dbReference type="AlphaFoldDB" id="E6QMU9"/>
<dbReference type="InterPro" id="IPR035658">
    <property type="entry name" value="TrbF"/>
</dbReference>
<organism evidence="7">
    <name type="scientific">mine drainage metagenome</name>
    <dbReference type="NCBI Taxonomy" id="410659"/>
    <lineage>
        <taxon>unclassified sequences</taxon>
        <taxon>metagenomes</taxon>
        <taxon>ecological metagenomes</taxon>
    </lineage>
</organism>
<dbReference type="Gene3D" id="3.10.450.230">
    <property type="entry name" value="VirB8 protein"/>
    <property type="match status" value="1"/>
</dbReference>
<dbReference type="InterPro" id="IPR032710">
    <property type="entry name" value="NTF2-like_dom_sf"/>
</dbReference>
<evidence type="ECO:0000256" key="5">
    <source>
        <dbReference type="SAM" id="Phobius"/>
    </source>
</evidence>
<evidence type="ECO:0000256" key="1">
    <source>
        <dbReference type="ARBA" id="ARBA00004167"/>
    </source>
</evidence>
<dbReference type="CDD" id="cd16425">
    <property type="entry name" value="TrbF"/>
    <property type="match status" value="1"/>
</dbReference>
<evidence type="ECO:0000313" key="7">
    <source>
        <dbReference type="EMBL" id="CBI08570.1"/>
    </source>
</evidence>
<dbReference type="InterPro" id="IPR007430">
    <property type="entry name" value="VirB8"/>
</dbReference>
<comment type="subcellular location">
    <subcellularLocation>
        <location evidence="1">Membrane</location>
        <topology evidence="1">Single-pass membrane protein</topology>
    </subcellularLocation>
</comment>
<name>E6QMU9_9ZZZZ</name>
<comment type="caution">
    <text evidence="7">The sequence shown here is derived from an EMBL/GenBank/DDBJ whole genome shotgun (WGS) entry which is preliminary data.</text>
</comment>
<dbReference type="SUPFAM" id="SSF54427">
    <property type="entry name" value="NTF2-like"/>
    <property type="match status" value="1"/>
</dbReference>
<evidence type="ECO:0000256" key="2">
    <source>
        <dbReference type="ARBA" id="ARBA00022692"/>
    </source>
</evidence>
<keyword evidence="2 5" id="KW-0812">Transmembrane</keyword>
<accession>E6QMU9</accession>